<dbReference type="InterPro" id="IPR036678">
    <property type="entry name" value="MutS_con_dom_sf"/>
</dbReference>
<dbReference type="PANTHER" id="PTHR11361:SF150">
    <property type="entry name" value="DNA MISMATCH REPAIR PROTEIN MSH6"/>
    <property type="match status" value="1"/>
</dbReference>
<dbReference type="InterPro" id="IPR045076">
    <property type="entry name" value="MutS"/>
</dbReference>
<evidence type="ECO:0000256" key="2">
    <source>
        <dbReference type="ARBA" id="ARBA00022741"/>
    </source>
</evidence>
<dbReference type="InterPro" id="IPR027417">
    <property type="entry name" value="P-loop_NTPase"/>
</dbReference>
<feature type="domain" description="DNA mismatch repair proteins mutS family" evidence="8">
    <location>
        <begin position="1890"/>
        <end position="2082"/>
    </location>
</feature>
<dbReference type="OrthoDB" id="10252754at2759"/>
<evidence type="ECO:0000256" key="1">
    <source>
        <dbReference type="ARBA" id="ARBA00006271"/>
    </source>
</evidence>
<name>A0A2U1MV17_ARTAN</name>
<dbReference type="InterPro" id="IPR007860">
    <property type="entry name" value="DNA_mmatch_repair_MutS_con_dom"/>
</dbReference>
<dbReference type="CDD" id="cd20404">
    <property type="entry name" value="Tudor_Agenet_AtEML-like"/>
    <property type="match status" value="1"/>
</dbReference>
<dbReference type="Gene3D" id="3.30.420.110">
    <property type="entry name" value="MutS, connector domain"/>
    <property type="match status" value="2"/>
</dbReference>
<feature type="domain" description="DNA mismatch repair proteins mutS family" evidence="8">
    <location>
        <begin position="1012"/>
        <end position="1270"/>
    </location>
</feature>
<feature type="compositionally biased region" description="Acidic residues" evidence="6">
    <location>
        <begin position="141"/>
        <end position="160"/>
    </location>
</feature>
<comment type="similarity">
    <text evidence="1">Belongs to the DNA mismatch repair MutS family.</text>
</comment>
<feature type="domain" description="DNA mismatch repair protein MutS core" evidence="7">
    <location>
        <begin position="646"/>
        <end position="992"/>
    </location>
</feature>
<dbReference type="Pfam" id="PF05188">
    <property type="entry name" value="MutS_II"/>
    <property type="match status" value="2"/>
</dbReference>
<dbReference type="InterPro" id="IPR036187">
    <property type="entry name" value="DNA_mismatch_repair_MutS_sf"/>
</dbReference>
<dbReference type="Pfam" id="PF00488">
    <property type="entry name" value="MutS_V"/>
    <property type="match status" value="2"/>
</dbReference>
<dbReference type="InterPro" id="IPR007695">
    <property type="entry name" value="DNA_mismatch_repair_MutS-lik_N"/>
</dbReference>
<dbReference type="Gene3D" id="3.40.50.300">
    <property type="entry name" value="P-loop containing nucleotide triphosphate hydrolases"/>
    <property type="match status" value="2"/>
</dbReference>
<reference evidence="9 10" key="1">
    <citation type="journal article" date="2018" name="Mol. Plant">
        <title>The genome of Artemisia annua provides insight into the evolution of Asteraceae family and artemisinin biosynthesis.</title>
        <authorList>
            <person name="Shen Q."/>
            <person name="Zhang L."/>
            <person name="Liao Z."/>
            <person name="Wang S."/>
            <person name="Yan T."/>
            <person name="Shi P."/>
            <person name="Liu M."/>
            <person name="Fu X."/>
            <person name="Pan Q."/>
            <person name="Wang Y."/>
            <person name="Lv Z."/>
            <person name="Lu X."/>
            <person name="Zhang F."/>
            <person name="Jiang W."/>
            <person name="Ma Y."/>
            <person name="Chen M."/>
            <person name="Hao X."/>
            <person name="Li L."/>
            <person name="Tang Y."/>
            <person name="Lv G."/>
            <person name="Zhou Y."/>
            <person name="Sun X."/>
            <person name="Brodelius P.E."/>
            <person name="Rose J.K.C."/>
            <person name="Tang K."/>
        </authorList>
    </citation>
    <scope>NUCLEOTIDE SEQUENCE [LARGE SCALE GENOMIC DNA]</scope>
    <source>
        <strain evidence="10">cv. Huhao1</strain>
        <tissue evidence="9">Leaf</tissue>
    </source>
</reference>
<feature type="compositionally biased region" description="Low complexity" evidence="6">
    <location>
        <begin position="48"/>
        <end position="64"/>
    </location>
</feature>
<evidence type="ECO:0000256" key="3">
    <source>
        <dbReference type="ARBA" id="ARBA00022763"/>
    </source>
</evidence>
<evidence type="ECO:0000256" key="5">
    <source>
        <dbReference type="ARBA" id="ARBA00023125"/>
    </source>
</evidence>
<keyword evidence="2" id="KW-0547">Nucleotide-binding</keyword>
<dbReference type="SUPFAM" id="SSF52540">
    <property type="entry name" value="P-loop containing nucleoside triphosphate hydrolases"/>
    <property type="match status" value="2"/>
</dbReference>
<evidence type="ECO:0000313" key="10">
    <source>
        <dbReference type="Proteomes" id="UP000245207"/>
    </source>
</evidence>
<comment type="caution">
    <text evidence="9">The sequence shown here is derived from an EMBL/GenBank/DDBJ whole genome shotgun (WGS) entry which is preliminary data.</text>
</comment>
<dbReference type="Pfam" id="PF01624">
    <property type="entry name" value="MutS_I"/>
    <property type="match status" value="2"/>
</dbReference>
<accession>A0A2U1MV17</accession>
<dbReference type="InterPro" id="IPR007861">
    <property type="entry name" value="DNA_mismatch_repair_MutS_clamp"/>
</dbReference>
<dbReference type="GO" id="GO:0140664">
    <property type="term" value="F:ATP-dependent DNA damage sensor activity"/>
    <property type="evidence" value="ECO:0007669"/>
    <property type="project" value="InterPro"/>
</dbReference>
<dbReference type="FunFam" id="3.40.50.300:FF:001885">
    <property type="entry name" value="DNA mismatch repair protein"/>
    <property type="match status" value="1"/>
</dbReference>
<dbReference type="SUPFAM" id="SSF48334">
    <property type="entry name" value="DNA repair protein MutS, domain III"/>
    <property type="match status" value="2"/>
</dbReference>
<dbReference type="Gene3D" id="1.10.1420.10">
    <property type="match status" value="4"/>
</dbReference>
<dbReference type="FunFam" id="1.10.1420.10:FF:000005">
    <property type="entry name" value="DNA mismatch repair protein"/>
    <property type="match status" value="1"/>
</dbReference>
<organism evidence="9 10">
    <name type="scientific">Artemisia annua</name>
    <name type="common">Sweet wormwood</name>
    <dbReference type="NCBI Taxonomy" id="35608"/>
    <lineage>
        <taxon>Eukaryota</taxon>
        <taxon>Viridiplantae</taxon>
        <taxon>Streptophyta</taxon>
        <taxon>Embryophyta</taxon>
        <taxon>Tracheophyta</taxon>
        <taxon>Spermatophyta</taxon>
        <taxon>Magnoliopsida</taxon>
        <taxon>eudicotyledons</taxon>
        <taxon>Gunneridae</taxon>
        <taxon>Pentapetalae</taxon>
        <taxon>asterids</taxon>
        <taxon>campanulids</taxon>
        <taxon>Asterales</taxon>
        <taxon>Asteraceae</taxon>
        <taxon>Asteroideae</taxon>
        <taxon>Anthemideae</taxon>
        <taxon>Artemisiinae</taxon>
        <taxon>Artemisia</taxon>
    </lineage>
</organism>
<dbReference type="GO" id="GO:0030983">
    <property type="term" value="F:mismatched DNA binding"/>
    <property type="evidence" value="ECO:0007669"/>
    <property type="project" value="InterPro"/>
</dbReference>
<feature type="compositionally biased region" description="Polar residues" evidence="6">
    <location>
        <begin position="8"/>
        <end position="24"/>
    </location>
</feature>
<dbReference type="Proteomes" id="UP000245207">
    <property type="component" value="Unassembled WGS sequence"/>
</dbReference>
<dbReference type="GO" id="GO:0006298">
    <property type="term" value="P:mismatch repair"/>
    <property type="evidence" value="ECO:0007669"/>
    <property type="project" value="InterPro"/>
</dbReference>
<feature type="region of interest" description="Disordered" evidence="6">
    <location>
        <begin position="141"/>
        <end position="176"/>
    </location>
</feature>
<protein>
    <submittedName>
        <fullName evidence="9">MUTS-like protein</fullName>
    </submittedName>
</protein>
<dbReference type="InterPro" id="IPR000432">
    <property type="entry name" value="DNA_mismatch_repair_MutS_C"/>
</dbReference>
<dbReference type="SMART" id="SM00534">
    <property type="entry name" value="MUTSac"/>
    <property type="match status" value="2"/>
</dbReference>
<evidence type="ECO:0000259" key="8">
    <source>
        <dbReference type="SMART" id="SM00534"/>
    </source>
</evidence>
<dbReference type="Pfam" id="PF05190">
    <property type="entry name" value="MutS_IV"/>
    <property type="match status" value="1"/>
</dbReference>
<dbReference type="GO" id="GO:0005634">
    <property type="term" value="C:nucleus"/>
    <property type="evidence" value="ECO:0007669"/>
    <property type="project" value="TreeGrafter"/>
</dbReference>
<keyword evidence="10" id="KW-1185">Reference proteome</keyword>
<dbReference type="SUPFAM" id="SSF55271">
    <property type="entry name" value="DNA repair protein MutS, domain I"/>
    <property type="match status" value="2"/>
</dbReference>
<dbReference type="FunFam" id="3.40.1170.10:FF:000002">
    <property type="entry name" value="DNA mismatch repair protein"/>
    <property type="match status" value="2"/>
</dbReference>
<evidence type="ECO:0000259" key="7">
    <source>
        <dbReference type="SMART" id="SM00533"/>
    </source>
</evidence>
<proteinExistence type="inferred from homology"/>
<dbReference type="Pfam" id="PF05192">
    <property type="entry name" value="MutS_III"/>
    <property type="match status" value="2"/>
</dbReference>
<evidence type="ECO:0000313" key="9">
    <source>
        <dbReference type="EMBL" id="PWA65080.1"/>
    </source>
</evidence>
<sequence>MAFKRPSNGRSPLVNPQRQITSFFSKSPSPSPSPLSNSKPNPNPNPKSTPSTIQPKITKKIPTQKPKHASELVNRRIKVYWPLDKNWYEGCVKSFDVNTNKHLVQYDDSEEEVLDLGSEKFELVEEKAKKFRRLRRFSIEEDEEEKVESGNDDDSEDEDWEMKGAKEVVEDEEVEDLDLVNEDEEEEEEEVVTPVVKKRKSVSGVKVDSVKKVKSETPISVEPASSNKNFECGKSPTFVNNDVVGDRADRFNARDEEKFKFLGKDRKDANKRSPGDENYDPRTLYLPPSFLKSLTGGQRQWWEFKSKHMDKVLFFKMGKFYELFEMDAHVGAKELDLQYMKFLFPVFAVFDKFFVSQGDQPHCGFPEKNFETNVEKLACKGYRVLVIEQTETPDQLDKRRKQDGSKDKVVKREICAVVTKGTLTDGEILSANPEASYLFAVSECSQGSGNQQDDRIYGVCVVDVSTSKIIIGQFKDDSECSVLSCLLSQLRPAEIIKPIKMLSPETEKVLMRQTRRPLVNELVPLKEFWDSEKTILEVKEIYKRINNQSGSSPLNESITCATKDGLPEVLSELMDAGKVGSYAISALGGTLFYLKKAFLDESLLRFAKFELLPCSEFSDLTKKPYMILDATALDNLEVFENSVNGDSKGTLYDQLNRCVTAFGKRLLKSWLARPLFDIDSIKERQEAVAGVKGVNLPHTLGFRKELAMLPDMERLLARIFSCSEANGRNSSKVVLYEDASKKQLQEFILVLSGCEVIINACSSLSVILEYTDSSLLHCLLTPGKDLPDVNAVLMHFKNAFDWAEAKKSGRIIPRDGVDEVYDTACGVVTDIELNLTKHLKEQRKLIGDSSINYVTIGKDSYLLEVPESLCGSLPSDYELQSSKKGFSRYWTPTIKKYIRELSDAKSEKESKLKSIMHRLIGRFCEHHISWRQLVSTAAAFNFPELDVLISIAVASDLYEGPTCRPHIVDPSTEDEAPFLTAKNLGHPVLRNDTLGDGTFVPNDVCIGGSDHARFILLTGPNMGGKSTLLRQVCLAVILAQVGADVPAESFKMSPVDRIFVRMGAKDHIMAGQSTFLTELLETASMLMNLDDMTAAVSGMNYMFDGLCTDFRALQVQLFVLSSSSFVTGLRLFKQAAVCDVVNDSKAYLEWFHIRGSLTATSLASDRKDANKRSPGDENYDPRTLYLPPTFLKSLTGGQRQWWEFKSKHMDKVLFFKMGKFYELFEMDAHVGAKELDLQYMKGDQPHCGFPEKNFETNVEKLACKGYRVLVIEQTETPDQLDKRRKQDGSKDKVVKREICAVVTKGTLTDGEILSANPDASYLFAVSECSQGSGNQQDDRIYGVCVVDVSTSKIIIGQFKDDSECSVLSCLLSQLRPAEIIKPIKMLSPETEKVLMRQTRRPLVNELVPLKEFWDSEKTILEVKEIYERINNQSGSSPLNESITCATKDGLPEVLSELMDAGKVGSYAISALGGTLFYLKKAFLDESLLRFAKFELLPCSEFSDLTKKPYMILDATALDNLEVFENSINGDSKGTLYDQLNRCVTAFGKRLLKSWLARPLFDIDSIKERQEAVAGVKGVNLPHTLGFRKELAMLPDMERLLARIFSCSEANGRNSSKVVLYEDASKKQLQEFILVLSGCEVIINACSSLSVILEYTDSSLLHCLLTPGKDLPDVNAVLMHFKNAFDWAEAKKSGRIIPRDGVDEVYDTACGVVTDIELNLTKHLKEQRKLIGDSSGFFRYWTPTIKKYIRELSDAKSEKESKLKSIMHRLIGRFCEHHISWRQLVSTAAGVYLRFRLNKFMKICKSLFLLAWSTLLTAFYFPELDVLISIAVASDLYEGPTCRPLIVDPSTENEAPFLTAKNLGHPVLRNDTLGDGTFVPNDVCIGGSDHARFILLTGPNMGGKSTLLRQVCLAVILAQVGADVPAESFKMSPVDRIFVRMGAKDHIMAGQSTFLTELLETASMLSSATDSSLVALDELGRGTATSDGQAIAASVLEYLVNKVQCRGLFSTHYHHLALDYQQIPKVSLCHMACRVGDGVGGLEEVTFLYKLTHGACPKSYGVNVARLAGLPDNVLQKAATKSEEFETMYGKNRNHSNSTDKCWKDEMMVFLQSLRNCLVDTRCGSSADGIFELQNRAKILLDQE</sequence>
<keyword evidence="4" id="KW-0067">ATP-binding</keyword>
<evidence type="ECO:0000256" key="4">
    <source>
        <dbReference type="ARBA" id="ARBA00022840"/>
    </source>
</evidence>
<keyword evidence="5" id="KW-0238">DNA-binding</keyword>
<dbReference type="InterPro" id="IPR016151">
    <property type="entry name" value="DNA_mismatch_repair_MutS_N"/>
</dbReference>
<dbReference type="SMART" id="SM00533">
    <property type="entry name" value="MUTSd"/>
    <property type="match status" value="2"/>
</dbReference>
<dbReference type="STRING" id="35608.A0A2U1MV17"/>
<feature type="region of interest" description="Disordered" evidence="6">
    <location>
        <begin position="1"/>
        <end position="69"/>
    </location>
</feature>
<dbReference type="SUPFAM" id="SSF53150">
    <property type="entry name" value="DNA repair protein MutS, domain II"/>
    <property type="match status" value="2"/>
</dbReference>
<dbReference type="Gene3D" id="2.30.30.140">
    <property type="match status" value="1"/>
</dbReference>
<gene>
    <name evidence="9" type="ORF">CTI12_AA337580</name>
</gene>
<dbReference type="InterPro" id="IPR007696">
    <property type="entry name" value="DNA_mismatch_repair_MutS_core"/>
</dbReference>
<keyword evidence="3" id="KW-0227">DNA damage</keyword>
<dbReference type="Gene3D" id="3.40.1170.10">
    <property type="entry name" value="DNA repair protein MutS, domain I"/>
    <property type="match status" value="2"/>
</dbReference>
<dbReference type="EMBL" id="PKPP01004292">
    <property type="protein sequence ID" value="PWA65080.1"/>
    <property type="molecule type" value="Genomic_DNA"/>
</dbReference>
<feature type="domain" description="DNA mismatch repair protein MutS core" evidence="7">
    <location>
        <begin position="1530"/>
        <end position="1870"/>
    </location>
</feature>
<dbReference type="GO" id="GO:0005524">
    <property type="term" value="F:ATP binding"/>
    <property type="evidence" value="ECO:0007669"/>
    <property type="project" value="UniProtKB-KW"/>
</dbReference>
<evidence type="ECO:0000256" key="6">
    <source>
        <dbReference type="SAM" id="MobiDB-lite"/>
    </source>
</evidence>
<dbReference type="PANTHER" id="PTHR11361">
    <property type="entry name" value="DNA MISMATCH REPAIR PROTEIN MUTS FAMILY MEMBER"/>
    <property type="match status" value="1"/>
</dbReference>